<reference evidence="5 6" key="1">
    <citation type="submission" date="2018-10" db="EMBL/GenBank/DDBJ databases">
        <authorList>
            <consortium name="Pathogen Informatics"/>
        </authorList>
    </citation>
    <scope>NUCLEOTIDE SEQUENCE [LARGE SCALE GENOMIC DNA]</scope>
</reference>
<dbReference type="InterPro" id="IPR019354">
    <property type="entry name" value="SMG8-like"/>
</dbReference>
<dbReference type="AlphaFoldDB" id="A0A158QW03"/>
<evidence type="ECO:0000313" key="5">
    <source>
        <dbReference type="EMBL" id="VDD82857.1"/>
    </source>
</evidence>
<dbReference type="GO" id="GO:0000184">
    <property type="term" value="P:nuclear-transcribed mRNA catabolic process, nonsense-mediated decay"/>
    <property type="evidence" value="ECO:0007669"/>
    <property type="project" value="UniProtKB-UniRule"/>
</dbReference>
<comment type="function">
    <text evidence="4">Involved in nonsense-mediated decay (NMD) of mRNAs containing premature stop codons.</text>
</comment>
<gene>
    <name evidence="5" type="ORF">MCOS_LOCUS8860</name>
</gene>
<evidence type="ECO:0000313" key="6">
    <source>
        <dbReference type="Proteomes" id="UP000267029"/>
    </source>
</evidence>
<accession>A0A158QW03</accession>
<keyword evidence="6" id="KW-1185">Reference proteome</keyword>
<evidence type="ECO:0000256" key="3">
    <source>
        <dbReference type="ARBA" id="ARBA00029509"/>
    </source>
</evidence>
<dbReference type="Pfam" id="PF10220">
    <property type="entry name" value="Smg8_Smg9"/>
    <property type="match status" value="2"/>
</dbReference>
<comment type="similarity">
    <text evidence="1 4">Belongs to the SMG8 family.</text>
</comment>
<evidence type="ECO:0000256" key="4">
    <source>
        <dbReference type="RuleBase" id="RU367133"/>
    </source>
</evidence>
<organism evidence="5 6">
    <name type="scientific">Mesocestoides corti</name>
    <name type="common">Flatworm</name>
    <dbReference type="NCBI Taxonomy" id="53468"/>
    <lineage>
        <taxon>Eukaryota</taxon>
        <taxon>Metazoa</taxon>
        <taxon>Spiralia</taxon>
        <taxon>Lophotrochozoa</taxon>
        <taxon>Platyhelminthes</taxon>
        <taxon>Cestoda</taxon>
        <taxon>Eucestoda</taxon>
        <taxon>Cyclophyllidea</taxon>
        <taxon>Mesocestoididae</taxon>
        <taxon>Mesocestoides</taxon>
    </lineage>
</organism>
<protein>
    <recommendedName>
        <fullName evidence="3 4">Nonsense-mediated mRNA decay factor SMG8</fullName>
    </recommendedName>
</protein>
<sequence length="890" mass="98120">MSTYCGGRFAVPPGFDFRLLPQKSKSVVVVSIIGFFDSFRQMTSSSLVENFLNRNAFSLPCTDDPNSLLAFERNLTGQIFNGFHESGLLEGNSSENRLFDLMGYSYVRVLPPDLIEPLNQHTEHHGHSDKGHLAQQLLESLLLATGIPSLLEGSDIIKNQSATPHSPLYPPPDRPDDCSFPAFLQCHLTSFLDDPACYKLYSSLMNDEEPASTSSATKVAGGSKVFEGNSDSSLSRHWHKLFHSATDNTNVDAAAAKPTAVTLLATESQLDQRLSSTRSEAALSAAEAHYRQDLPSHYSRTYHLAKAISSYNVFLRLARGRCVILALDRLTRRLARLYLAGRVGCPALLVSGAICRQELHRIPDRFPCIANAFRALKDKRKSMDEYSTANFASLINTACDAGNIASRSTKIAHLHETTLSDCLQDVPHGVVGQWRCAWIEAVLKILEKQEDHQEPSGEPPCEDSTALQHLSVIPHRSDQRYISYCNCGRTQALRLDPFDYQEANWNFYNSLESACCNKLTTIPLAPLFLNALGHNFCIEHGGANVTGKVQASQLEVEFSDLALGNSRQPLSGNDMVEDEQFTDGTDLRDAEEETFLDARESDSYESSASAEVSGLNSFKDGTTGSVSQDSDQFLPVKTRCETKAASNASDDDELAKEHTNVRDVKVASSRQEIAVSFVQGMPVLGQPAGTLPLYPSWAIHALGKYFSYSHSSGMSHPGFLRGSNFLLPWDVQLSRSSVSVASKHRGGRQRDFDTIKLFLGFEMECPLGHRFFLAGPDRPMTGLMQGCDVRRAVSSLLACDLPLYLPCRCSPASANVNDDRVDSGSEVIWSQLMRIFVALPSAPVRIRFGPRIRPGPVESNTPIFHLGPTLDQQVNSTVILMRLILFLRIL</sequence>
<dbReference type="STRING" id="53468.A0A158QW03"/>
<evidence type="ECO:0000256" key="2">
    <source>
        <dbReference type="ARBA" id="ARBA00023161"/>
    </source>
</evidence>
<dbReference type="PANTHER" id="PTHR13091:SF0">
    <property type="entry name" value="NONSENSE-MEDIATED MRNA DECAY FACTOR SMG8"/>
    <property type="match status" value="1"/>
</dbReference>
<name>A0A158QW03_MESCO</name>
<keyword evidence="2 4" id="KW-0866">Nonsense-mediated mRNA decay</keyword>
<evidence type="ECO:0000256" key="1">
    <source>
        <dbReference type="ARBA" id="ARBA00006443"/>
    </source>
</evidence>
<dbReference type="PANTHER" id="PTHR13091">
    <property type="entry name" value="AMPLIFIED IN BREAST CANCER 2-RELATED"/>
    <property type="match status" value="1"/>
</dbReference>
<dbReference type="OrthoDB" id="63589at2759"/>
<dbReference type="EMBL" id="UXSR01005585">
    <property type="protein sequence ID" value="VDD82857.1"/>
    <property type="molecule type" value="Genomic_DNA"/>
</dbReference>
<proteinExistence type="inferred from homology"/>
<dbReference type="Proteomes" id="UP000267029">
    <property type="component" value="Unassembled WGS sequence"/>
</dbReference>